<feature type="compositionally biased region" description="Basic and acidic residues" evidence="1">
    <location>
        <begin position="36"/>
        <end position="52"/>
    </location>
</feature>
<dbReference type="Proteomes" id="UP001237642">
    <property type="component" value="Unassembled WGS sequence"/>
</dbReference>
<evidence type="ECO:0000313" key="2">
    <source>
        <dbReference type="EMBL" id="KAK1400770.1"/>
    </source>
</evidence>
<protein>
    <recommendedName>
        <fullName evidence="4">UBN2 domain-containing protein</fullName>
    </recommendedName>
</protein>
<reference evidence="2" key="1">
    <citation type="submission" date="2023-02" db="EMBL/GenBank/DDBJ databases">
        <title>Genome of toxic invasive species Heracleum sosnowskyi carries increased number of genes despite the absence of recent whole-genome duplications.</title>
        <authorList>
            <person name="Schelkunov M."/>
            <person name="Shtratnikova V."/>
            <person name="Makarenko M."/>
            <person name="Klepikova A."/>
            <person name="Omelchenko D."/>
            <person name="Novikova G."/>
            <person name="Obukhova E."/>
            <person name="Bogdanov V."/>
            <person name="Penin A."/>
            <person name="Logacheva M."/>
        </authorList>
    </citation>
    <scope>NUCLEOTIDE SEQUENCE</scope>
    <source>
        <strain evidence="2">Hsosn_3</strain>
        <tissue evidence="2">Leaf</tissue>
    </source>
</reference>
<organism evidence="2 3">
    <name type="scientific">Heracleum sosnowskyi</name>
    <dbReference type="NCBI Taxonomy" id="360622"/>
    <lineage>
        <taxon>Eukaryota</taxon>
        <taxon>Viridiplantae</taxon>
        <taxon>Streptophyta</taxon>
        <taxon>Embryophyta</taxon>
        <taxon>Tracheophyta</taxon>
        <taxon>Spermatophyta</taxon>
        <taxon>Magnoliopsida</taxon>
        <taxon>eudicotyledons</taxon>
        <taxon>Gunneridae</taxon>
        <taxon>Pentapetalae</taxon>
        <taxon>asterids</taxon>
        <taxon>campanulids</taxon>
        <taxon>Apiales</taxon>
        <taxon>Apiaceae</taxon>
        <taxon>Apioideae</taxon>
        <taxon>apioid superclade</taxon>
        <taxon>Tordylieae</taxon>
        <taxon>Tordyliinae</taxon>
        <taxon>Heracleum</taxon>
    </lineage>
</organism>
<evidence type="ECO:0008006" key="4">
    <source>
        <dbReference type="Google" id="ProtNLM"/>
    </source>
</evidence>
<accession>A0AAD8N3Z7</accession>
<dbReference type="AlphaFoldDB" id="A0AAD8N3Z7"/>
<feature type="region of interest" description="Disordered" evidence="1">
    <location>
        <begin position="33"/>
        <end position="52"/>
    </location>
</feature>
<evidence type="ECO:0000256" key="1">
    <source>
        <dbReference type="SAM" id="MobiDB-lite"/>
    </source>
</evidence>
<comment type="caution">
    <text evidence="2">The sequence shown here is derived from an EMBL/GenBank/DDBJ whole genome shotgun (WGS) entry which is preliminary data.</text>
</comment>
<evidence type="ECO:0000313" key="3">
    <source>
        <dbReference type="Proteomes" id="UP001237642"/>
    </source>
</evidence>
<gene>
    <name evidence="2" type="ORF">POM88_000375</name>
</gene>
<dbReference type="EMBL" id="JAUIZM010000001">
    <property type="protein sequence ID" value="KAK1400770.1"/>
    <property type="molecule type" value="Genomic_DNA"/>
</dbReference>
<sequence length="146" mass="16711">MMMFIKASNPMYLDILKHGPFIPQIEIPETTVGTEKIPKHYEPKDPSKYTDPEKEKVALDGNLQLIICESVDLSMYGTVAHCSSAKKMWDLIEVLCEGTTEVRKNKKQILVSPYEAFMAQPKEGITEVFERFNRLINNLKLYDNVA</sequence>
<proteinExistence type="predicted"/>
<dbReference type="Pfam" id="PF14223">
    <property type="entry name" value="Retrotran_gag_2"/>
    <property type="match status" value="1"/>
</dbReference>
<name>A0AAD8N3Z7_9APIA</name>
<reference evidence="2" key="2">
    <citation type="submission" date="2023-05" db="EMBL/GenBank/DDBJ databases">
        <authorList>
            <person name="Schelkunov M.I."/>
        </authorList>
    </citation>
    <scope>NUCLEOTIDE SEQUENCE</scope>
    <source>
        <strain evidence="2">Hsosn_3</strain>
        <tissue evidence="2">Leaf</tissue>
    </source>
</reference>
<keyword evidence="3" id="KW-1185">Reference proteome</keyword>